<evidence type="ECO:0000256" key="1">
    <source>
        <dbReference type="SAM" id="MobiDB-lite"/>
    </source>
</evidence>
<dbReference type="Proteomes" id="UP000311382">
    <property type="component" value="Unassembled WGS sequence"/>
</dbReference>
<proteinExistence type="predicted"/>
<protein>
    <recommendedName>
        <fullName evidence="5">Secreted protein</fullName>
    </recommendedName>
</protein>
<evidence type="ECO:0008006" key="5">
    <source>
        <dbReference type="Google" id="ProtNLM"/>
    </source>
</evidence>
<keyword evidence="2" id="KW-0732">Signal</keyword>
<feature type="region of interest" description="Disordered" evidence="1">
    <location>
        <begin position="96"/>
        <end position="117"/>
    </location>
</feature>
<evidence type="ECO:0000313" key="3">
    <source>
        <dbReference type="EMBL" id="TNY17877.1"/>
    </source>
</evidence>
<reference evidence="3 4" key="1">
    <citation type="submission" date="2019-03" db="EMBL/GenBank/DDBJ databases">
        <title>Rhodosporidium diobovatum UCD-FST 08-225 genome sequencing, assembly, and annotation.</title>
        <authorList>
            <person name="Fakankun I.U."/>
            <person name="Fristensky B."/>
            <person name="Levin D.B."/>
        </authorList>
    </citation>
    <scope>NUCLEOTIDE SEQUENCE [LARGE SCALE GENOMIC DNA]</scope>
    <source>
        <strain evidence="3 4">UCD-FST 08-225</strain>
    </source>
</reference>
<keyword evidence="4" id="KW-1185">Reference proteome</keyword>
<evidence type="ECO:0000256" key="2">
    <source>
        <dbReference type="SAM" id="SignalP"/>
    </source>
</evidence>
<organism evidence="3 4">
    <name type="scientific">Rhodotorula diobovata</name>
    <dbReference type="NCBI Taxonomy" id="5288"/>
    <lineage>
        <taxon>Eukaryota</taxon>
        <taxon>Fungi</taxon>
        <taxon>Dikarya</taxon>
        <taxon>Basidiomycota</taxon>
        <taxon>Pucciniomycotina</taxon>
        <taxon>Microbotryomycetes</taxon>
        <taxon>Sporidiobolales</taxon>
        <taxon>Sporidiobolaceae</taxon>
        <taxon>Rhodotorula</taxon>
    </lineage>
</organism>
<accession>A0A5C5FLZ9</accession>
<dbReference type="EMBL" id="SOZI01000170">
    <property type="protein sequence ID" value="TNY17877.1"/>
    <property type="molecule type" value="Genomic_DNA"/>
</dbReference>
<feature type="chain" id="PRO_5022711165" description="Secreted protein" evidence="2">
    <location>
        <begin position="28"/>
        <end position="117"/>
    </location>
</feature>
<name>A0A5C5FLZ9_9BASI</name>
<gene>
    <name evidence="3" type="ORF">DMC30DRAFT_404684</name>
</gene>
<feature type="signal peptide" evidence="2">
    <location>
        <begin position="1"/>
        <end position="27"/>
    </location>
</feature>
<comment type="caution">
    <text evidence="3">The sequence shown here is derived from an EMBL/GenBank/DDBJ whole genome shotgun (WGS) entry which is preliminary data.</text>
</comment>
<dbReference type="AlphaFoldDB" id="A0A5C5FLZ9"/>
<evidence type="ECO:0000313" key="4">
    <source>
        <dbReference type="Proteomes" id="UP000311382"/>
    </source>
</evidence>
<sequence>MPTSSRRSMPLQALSALLTLIPQPLLAKTRPATQSALTCASCWPAASAARRALRPASEVAHGLAYRSGVPRAWQARLMRTKRARAVCGEEPGVSRRKARMWRASSGGRSENEAGSCW</sequence>